<sequence>MSSYVITRVTWVLQLGSIRCFARSMTSLPTQMKAWQIHKYGDNRVLELQNTRVPVICKPNQVIVKVHAASINPVDIANRGGYGRQILSKMRSEGSGGDSFPITLGRDFSGVVMKTGQDAKKFKYGDEVWGISSFQNQGSHAEFVLVSTDEISKKPKCLNHIEASSMPYVALTTWAALITFGGLTKDTTLDKKVLVYAGSGEWVHLPSRMDFILDTLGGDTAEKRDLLKKWNNSTLVSIVTPLIKDTDQYGLPFGLASTGFSYMKNLFQGLRGGRTYRWAFCMPNAKALETISKLVEQQQIRPVIDEVFPFDKLPDAFEKLEKGGARGKTVINVIGKSN</sequence>
<dbReference type="Pfam" id="PF08240">
    <property type="entry name" value="ADH_N"/>
    <property type="match status" value="1"/>
</dbReference>
<evidence type="ECO:0000256" key="3">
    <source>
        <dbReference type="ARBA" id="ARBA00022946"/>
    </source>
</evidence>
<feature type="domain" description="Enoyl reductase (ER)" evidence="6">
    <location>
        <begin position="41"/>
        <end position="331"/>
    </location>
</feature>
<dbReference type="Gene3D" id="3.40.50.720">
    <property type="entry name" value="NAD(P)-binding Rossmann-like Domain"/>
    <property type="match status" value="1"/>
</dbReference>
<evidence type="ECO:0000256" key="5">
    <source>
        <dbReference type="ARBA" id="ARBA00023128"/>
    </source>
</evidence>
<dbReference type="SUPFAM" id="SSF50129">
    <property type="entry name" value="GroES-like"/>
    <property type="match status" value="1"/>
</dbReference>
<reference evidence="8" key="1">
    <citation type="submission" date="2025-08" db="UniProtKB">
        <authorList>
            <consortium name="RefSeq"/>
        </authorList>
    </citation>
    <scope>IDENTIFICATION</scope>
    <source>
        <tissue evidence="8">Testes</tissue>
    </source>
</reference>
<keyword evidence="7" id="KW-1185">Reference proteome</keyword>
<evidence type="ECO:0000256" key="2">
    <source>
        <dbReference type="ARBA" id="ARBA00010371"/>
    </source>
</evidence>
<dbReference type="PANTHER" id="PTHR11695:SF294">
    <property type="entry name" value="RETICULON-4-INTERACTING PROTEIN 1, MITOCHONDRIAL"/>
    <property type="match status" value="1"/>
</dbReference>
<comment type="subcellular location">
    <subcellularLocation>
        <location evidence="1">Mitochondrion</location>
    </subcellularLocation>
</comment>
<evidence type="ECO:0000256" key="4">
    <source>
        <dbReference type="ARBA" id="ARBA00023002"/>
    </source>
</evidence>
<evidence type="ECO:0000259" key="6">
    <source>
        <dbReference type="SMART" id="SM00829"/>
    </source>
</evidence>
<dbReference type="RefSeq" id="XP_002730693.1">
    <property type="nucleotide sequence ID" value="XM_002730647.2"/>
</dbReference>
<dbReference type="GeneID" id="100370191"/>
<gene>
    <name evidence="8" type="primary">LOC100370191</name>
</gene>
<dbReference type="SMART" id="SM00829">
    <property type="entry name" value="PKS_ER"/>
    <property type="match status" value="1"/>
</dbReference>
<comment type="similarity">
    <text evidence="2">Belongs to the zinc-containing alcohol dehydrogenase family. Quinone oxidoreductase subfamily.</text>
</comment>
<dbReference type="Gene3D" id="3.90.180.10">
    <property type="entry name" value="Medium-chain alcohol dehydrogenases, catalytic domain"/>
    <property type="match status" value="1"/>
</dbReference>
<accession>A0ABM0GIN8</accession>
<evidence type="ECO:0000313" key="7">
    <source>
        <dbReference type="Proteomes" id="UP000694865"/>
    </source>
</evidence>
<evidence type="ECO:0000313" key="8">
    <source>
        <dbReference type="RefSeq" id="XP_002730693.1"/>
    </source>
</evidence>
<name>A0ABM0GIN8_SACKO</name>
<organism evidence="7 8">
    <name type="scientific">Saccoglossus kowalevskii</name>
    <name type="common">Acorn worm</name>
    <dbReference type="NCBI Taxonomy" id="10224"/>
    <lineage>
        <taxon>Eukaryota</taxon>
        <taxon>Metazoa</taxon>
        <taxon>Hemichordata</taxon>
        <taxon>Enteropneusta</taxon>
        <taxon>Harrimaniidae</taxon>
        <taxon>Saccoglossus</taxon>
    </lineage>
</organism>
<dbReference type="InterPro" id="IPR037397">
    <property type="entry name" value="RTN4IP1"/>
</dbReference>
<dbReference type="InterPro" id="IPR011032">
    <property type="entry name" value="GroES-like_sf"/>
</dbReference>
<dbReference type="CDD" id="cd08248">
    <property type="entry name" value="RTN4I1"/>
    <property type="match status" value="1"/>
</dbReference>
<dbReference type="InterPro" id="IPR013154">
    <property type="entry name" value="ADH-like_N"/>
</dbReference>
<evidence type="ECO:0000256" key="1">
    <source>
        <dbReference type="ARBA" id="ARBA00004173"/>
    </source>
</evidence>
<dbReference type="Proteomes" id="UP000694865">
    <property type="component" value="Unplaced"/>
</dbReference>
<protein>
    <submittedName>
        <fullName evidence="8">Reticulon-4-interacting protein 1 homolog, mitochondrial-like</fullName>
    </submittedName>
</protein>
<dbReference type="Pfam" id="PF13602">
    <property type="entry name" value="ADH_zinc_N_2"/>
    <property type="match status" value="1"/>
</dbReference>
<proteinExistence type="inferred from homology"/>
<dbReference type="InterPro" id="IPR050700">
    <property type="entry name" value="YIM1/Zinc_Alcohol_DH_Fams"/>
</dbReference>
<keyword evidence="5" id="KW-0496">Mitochondrion</keyword>
<dbReference type="PANTHER" id="PTHR11695">
    <property type="entry name" value="ALCOHOL DEHYDROGENASE RELATED"/>
    <property type="match status" value="1"/>
</dbReference>
<dbReference type="InterPro" id="IPR020843">
    <property type="entry name" value="ER"/>
</dbReference>
<keyword evidence="3" id="KW-0809">Transit peptide</keyword>
<keyword evidence="4" id="KW-0560">Oxidoreductase</keyword>